<name>A0AAX1N513_9BACT</name>
<feature type="transmembrane region" description="Helical" evidence="1">
    <location>
        <begin position="159"/>
        <end position="179"/>
    </location>
</feature>
<proteinExistence type="predicted"/>
<evidence type="ECO:0000256" key="1">
    <source>
        <dbReference type="SAM" id="Phobius"/>
    </source>
</evidence>
<gene>
    <name evidence="2" type="ORF">KMW28_01485</name>
</gene>
<evidence type="ECO:0000313" key="3">
    <source>
        <dbReference type="Proteomes" id="UP000678679"/>
    </source>
</evidence>
<evidence type="ECO:0000313" key="2">
    <source>
        <dbReference type="EMBL" id="QWG02282.1"/>
    </source>
</evidence>
<dbReference type="PANTHER" id="PTHR34989:SF1">
    <property type="entry name" value="PROTEIN HDED"/>
    <property type="match status" value="1"/>
</dbReference>
<keyword evidence="1" id="KW-1133">Transmembrane helix</keyword>
<keyword evidence="1" id="KW-0472">Membrane</keyword>
<feature type="transmembrane region" description="Helical" evidence="1">
    <location>
        <begin position="134"/>
        <end position="153"/>
    </location>
</feature>
<reference evidence="2 3" key="1">
    <citation type="submission" date="2021-05" db="EMBL/GenBank/DDBJ databases">
        <title>Comparative genomic studies on the polysaccharide-degrading batcterial strains of the Flammeovirga genus.</title>
        <authorList>
            <person name="Zewei F."/>
            <person name="Zheng Z."/>
            <person name="Yu L."/>
            <person name="Ruyue G."/>
            <person name="Yanhong M."/>
            <person name="Yuanyuan C."/>
            <person name="Jingyan G."/>
            <person name="Wenjun H."/>
        </authorList>
    </citation>
    <scope>NUCLEOTIDE SEQUENCE [LARGE SCALE GENOMIC DNA]</scope>
    <source>
        <strain evidence="2 3">NBRC:100898</strain>
    </source>
</reference>
<accession>A0AAX1N513</accession>
<dbReference type="InterPro" id="IPR005325">
    <property type="entry name" value="DUF308_memb"/>
</dbReference>
<organism evidence="2 3">
    <name type="scientific">Flammeovirga yaeyamensis</name>
    <dbReference type="NCBI Taxonomy" id="367791"/>
    <lineage>
        <taxon>Bacteria</taxon>
        <taxon>Pseudomonadati</taxon>
        <taxon>Bacteroidota</taxon>
        <taxon>Cytophagia</taxon>
        <taxon>Cytophagales</taxon>
        <taxon>Flammeovirgaceae</taxon>
        <taxon>Flammeovirga</taxon>
    </lineage>
</organism>
<sequence>MENQMKNSLQKSLKHWWLLLVSGFLLVAAGVFTFTYPIESYIALSIVFSITFIVTGLSDITFSIINRKTVKGWGWSVFWGLINVLLGAFLIKNPAISMQTLPMYVGFTLMIRAIGAISFSQILKSFGLITRDPLFYVGVVGLILSMILIWNPVWAGFTIISLTGAVFIFLGVYQIAVSLKLKQARKILKEKVDLEIV</sequence>
<feature type="transmembrane region" description="Helical" evidence="1">
    <location>
        <begin position="42"/>
        <end position="65"/>
    </location>
</feature>
<dbReference type="GO" id="GO:0005886">
    <property type="term" value="C:plasma membrane"/>
    <property type="evidence" value="ECO:0007669"/>
    <property type="project" value="TreeGrafter"/>
</dbReference>
<keyword evidence="3" id="KW-1185">Reference proteome</keyword>
<feature type="transmembrane region" description="Helical" evidence="1">
    <location>
        <begin position="16"/>
        <end position="36"/>
    </location>
</feature>
<dbReference type="RefSeq" id="WP_183363949.1">
    <property type="nucleotide sequence ID" value="NZ_CP076132.1"/>
</dbReference>
<keyword evidence="1" id="KW-0812">Transmembrane</keyword>
<dbReference type="InterPro" id="IPR052712">
    <property type="entry name" value="Acid_resist_chaperone_HdeD"/>
</dbReference>
<dbReference type="Proteomes" id="UP000678679">
    <property type="component" value="Chromosome 1"/>
</dbReference>
<dbReference type="PANTHER" id="PTHR34989">
    <property type="entry name" value="PROTEIN HDED"/>
    <property type="match status" value="1"/>
</dbReference>
<dbReference type="EMBL" id="CP076132">
    <property type="protein sequence ID" value="QWG02282.1"/>
    <property type="molecule type" value="Genomic_DNA"/>
</dbReference>
<feature type="transmembrane region" description="Helical" evidence="1">
    <location>
        <begin position="72"/>
        <end position="91"/>
    </location>
</feature>
<dbReference type="AlphaFoldDB" id="A0AAX1N513"/>
<protein>
    <submittedName>
        <fullName evidence="2">DUF308 domain-containing protein</fullName>
    </submittedName>
</protein>
<feature type="transmembrane region" description="Helical" evidence="1">
    <location>
        <begin position="103"/>
        <end position="122"/>
    </location>
</feature>
<dbReference type="Pfam" id="PF03729">
    <property type="entry name" value="DUF308"/>
    <property type="match status" value="2"/>
</dbReference>
<dbReference type="KEGG" id="fya:KMW28_01485"/>